<organism evidence="5 6">
    <name type="scientific">Stephania cephalantha</name>
    <dbReference type="NCBI Taxonomy" id="152367"/>
    <lineage>
        <taxon>Eukaryota</taxon>
        <taxon>Viridiplantae</taxon>
        <taxon>Streptophyta</taxon>
        <taxon>Embryophyta</taxon>
        <taxon>Tracheophyta</taxon>
        <taxon>Spermatophyta</taxon>
        <taxon>Magnoliopsida</taxon>
        <taxon>Ranunculales</taxon>
        <taxon>Menispermaceae</taxon>
        <taxon>Menispermoideae</taxon>
        <taxon>Cissampelideae</taxon>
        <taxon>Stephania</taxon>
    </lineage>
</organism>
<protein>
    <recommendedName>
        <fullName evidence="4">RRM domain-containing protein</fullName>
    </recommendedName>
</protein>
<dbReference type="InterPro" id="IPR012677">
    <property type="entry name" value="Nucleotide-bd_a/b_plait_sf"/>
</dbReference>
<comment type="caution">
    <text evidence="5">The sequence shown here is derived from an EMBL/GenBank/DDBJ whole genome shotgun (WGS) entry which is preliminary data.</text>
</comment>
<dbReference type="SMART" id="SM00360">
    <property type="entry name" value="RRM"/>
    <property type="match status" value="2"/>
</dbReference>
<dbReference type="InterPro" id="IPR035979">
    <property type="entry name" value="RBD_domain_sf"/>
</dbReference>
<dbReference type="SUPFAM" id="SSF54928">
    <property type="entry name" value="RNA-binding domain, RBD"/>
    <property type="match status" value="1"/>
</dbReference>
<dbReference type="EMBL" id="JBBNAG010000009">
    <property type="protein sequence ID" value="KAK9104285.1"/>
    <property type="molecule type" value="Genomic_DNA"/>
</dbReference>
<name>A0AAP0F5J7_9MAGN</name>
<feature type="transmembrane region" description="Helical" evidence="3">
    <location>
        <begin position="318"/>
        <end position="340"/>
    </location>
</feature>
<dbReference type="GO" id="GO:0003723">
    <property type="term" value="F:RNA binding"/>
    <property type="evidence" value="ECO:0007669"/>
    <property type="project" value="UniProtKB-UniRule"/>
</dbReference>
<keyword evidence="3" id="KW-0812">Transmembrane</keyword>
<dbReference type="Pfam" id="PF00076">
    <property type="entry name" value="RRM_1"/>
    <property type="match status" value="1"/>
</dbReference>
<sequence length="354" mass="39279">MGEETTVFARFPGTHLDPKAQEFRPASPCPNTQIALVTPHIYFPYPHHAHHFIPPFYDPLSTPPPPPPTTPMAYRGGGYAPPRATATATRAVVVSMVPPYAAEEGVRRELEVFGEVRGVEMGRLAEGIVAVQFYDIRGAEAAVAVIQERHMEEQSRLRQQHYCGVVMPPVPVVGPGFVAGRAVWAYFVMPETAPVPVPDGFNQGTIVVFNLDANVSVVMLKEIFEAYGLVKEVRETPLKRQQRFVEFFDVRDAARAVVEMDGKEINGRRVVVDFSRPGGIGEDFQLSILHGTTIVVEVVVMVVITLESQFNNNHQQRHLMFQNLIGGLHLVFLLQVPVLLHSPNTLQRRAVVVP</sequence>
<accession>A0AAP0F5J7</accession>
<evidence type="ECO:0000313" key="5">
    <source>
        <dbReference type="EMBL" id="KAK9104285.1"/>
    </source>
</evidence>
<gene>
    <name evidence="5" type="ORF">Scep_021129</name>
</gene>
<keyword evidence="3" id="KW-0472">Membrane</keyword>
<keyword evidence="6" id="KW-1185">Reference proteome</keyword>
<dbReference type="PANTHER" id="PTHR23189">
    <property type="entry name" value="RNA RECOGNITION MOTIF-CONTAINING"/>
    <property type="match status" value="1"/>
</dbReference>
<evidence type="ECO:0000313" key="6">
    <source>
        <dbReference type="Proteomes" id="UP001419268"/>
    </source>
</evidence>
<dbReference type="Gene3D" id="3.30.70.330">
    <property type="match status" value="1"/>
</dbReference>
<dbReference type="PROSITE" id="PS50102">
    <property type="entry name" value="RRM"/>
    <property type="match status" value="1"/>
</dbReference>
<keyword evidence="1 2" id="KW-0694">RNA-binding</keyword>
<evidence type="ECO:0000256" key="1">
    <source>
        <dbReference type="ARBA" id="ARBA00022884"/>
    </source>
</evidence>
<keyword evidence="3" id="KW-1133">Transmembrane helix</keyword>
<dbReference type="Proteomes" id="UP001419268">
    <property type="component" value="Unassembled WGS sequence"/>
</dbReference>
<evidence type="ECO:0000256" key="2">
    <source>
        <dbReference type="PROSITE-ProRule" id="PRU00176"/>
    </source>
</evidence>
<proteinExistence type="predicted"/>
<evidence type="ECO:0000259" key="4">
    <source>
        <dbReference type="PROSITE" id="PS50102"/>
    </source>
</evidence>
<dbReference type="AlphaFoldDB" id="A0AAP0F5J7"/>
<feature type="transmembrane region" description="Helical" evidence="3">
    <location>
        <begin position="284"/>
        <end position="306"/>
    </location>
</feature>
<feature type="domain" description="RRM" evidence="4">
    <location>
        <begin position="204"/>
        <end position="277"/>
    </location>
</feature>
<dbReference type="InterPro" id="IPR000504">
    <property type="entry name" value="RRM_dom"/>
</dbReference>
<reference evidence="5 6" key="1">
    <citation type="submission" date="2024-01" db="EMBL/GenBank/DDBJ databases">
        <title>Genome assemblies of Stephania.</title>
        <authorList>
            <person name="Yang L."/>
        </authorList>
    </citation>
    <scope>NUCLEOTIDE SEQUENCE [LARGE SCALE GENOMIC DNA]</scope>
    <source>
        <strain evidence="5">JXDWG</strain>
        <tissue evidence="5">Leaf</tissue>
    </source>
</reference>
<evidence type="ECO:0000256" key="3">
    <source>
        <dbReference type="SAM" id="Phobius"/>
    </source>
</evidence>